<proteinExistence type="predicted"/>
<dbReference type="Proteomes" id="UP000043107">
    <property type="component" value="Unassembled WGS sequence"/>
</dbReference>
<dbReference type="EMBL" id="CCWP01000035">
    <property type="protein sequence ID" value="CEF02794.1"/>
    <property type="molecule type" value="Genomic_DNA"/>
</dbReference>
<keyword evidence="2" id="KW-1185">Reference proteome</keyword>
<sequence length="38" mass="4140">MPAAKRAELMMSAIVMPSATAMSLRSSVEKAFLKLKRS</sequence>
<name>A0ABP1XA63_BIFLI</name>
<reference evidence="1 2" key="1">
    <citation type="submission" date="2014-09" db="EMBL/GenBank/DDBJ databases">
        <authorList>
            <person name="Bertelli C."/>
        </authorList>
    </citation>
    <scope>NUCLEOTIDE SEQUENCE [LARGE SCALE GENOMIC DNA]</scope>
    <source>
        <strain evidence="1 2">BIC1401111250</strain>
    </source>
</reference>
<evidence type="ECO:0000313" key="1">
    <source>
        <dbReference type="EMBL" id="CEF02794.1"/>
    </source>
</evidence>
<evidence type="ECO:0000313" key="2">
    <source>
        <dbReference type="Proteomes" id="UP000043107"/>
    </source>
</evidence>
<organism evidence="1 2">
    <name type="scientific">Bifidobacterium longum subsp. infantis</name>
    <dbReference type="NCBI Taxonomy" id="1682"/>
    <lineage>
        <taxon>Bacteria</taxon>
        <taxon>Bacillati</taxon>
        <taxon>Actinomycetota</taxon>
        <taxon>Actinomycetes</taxon>
        <taxon>Bifidobacteriales</taxon>
        <taxon>Bifidobacteriaceae</taxon>
        <taxon>Bifidobacterium</taxon>
    </lineage>
</organism>
<accession>A0ABP1XA63</accession>
<protein>
    <submittedName>
        <fullName evidence="1">Uncharacterized protein</fullName>
    </submittedName>
</protein>
<gene>
    <name evidence="1" type="ORF">BLIC_c01636</name>
</gene>
<comment type="caution">
    <text evidence="1">The sequence shown here is derived from an EMBL/GenBank/DDBJ whole genome shotgun (WGS) entry which is preliminary data.</text>
</comment>